<feature type="compositionally biased region" description="Basic and acidic residues" evidence="1">
    <location>
        <begin position="386"/>
        <end position="420"/>
    </location>
</feature>
<evidence type="ECO:0000313" key="2">
    <source>
        <dbReference type="EMBL" id="PIC14062.1"/>
    </source>
</evidence>
<gene>
    <name evidence="2" type="ORF">B9Z55_027363</name>
</gene>
<dbReference type="Proteomes" id="UP000230233">
    <property type="component" value="Unassembled WGS sequence"/>
</dbReference>
<keyword evidence="3" id="KW-1185">Reference proteome</keyword>
<evidence type="ECO:0000313" key="3">
    <source>
        <dbReference type="Proteomes" id="UP000230233"/>
    </source>
</evidence>
<feature type="region of interest" description="Disordered" evidence="1">
    <location>
        <begin position="379"/>
        <end position="426"/>
    </location>
</feature>
<reference evidence="3" key="1">
    <citation type="submission" date="2017-10" db="EMBL/GenBank/DDBJ databases">
        <title>Rapid genome shrinkage in a self-fertile nematode reveals novel sperm competition proteins.</title>
        <authorList>
            <person name="Yin D."/>
            <person name="Schwarz E.M."/>
            <person name="Thomas C.G."/>
            <person name="Felde R.L."/>
            <person name="Korf I.F."/>
            <person name="Cutter A.D."/>
            <person name="Schartner C.M."/>
            <person name="Ralston E.J."/>
            <person name="Meyer B.J."/>
            <person name="Haag E.S."/>
        </authorList>
    </citation>
    <scope>NUCLEOTIDE SEQUENCE [LARGE SCALE GENOMIC DNA]</scope>
    <source>
        <strain evidence="3">JU1422</strain>
    </source>
</reference>
<evidence type="ECO:0000256" key="1">
    <source>
        <dbReference type="SAM" id="MobiDB-lite"/>
    </source>
</evidence>
<dbReference type="AlphaFoldDB" id="A0A2G5SGK5"/>
<feature type="region of interest" description="Disordered" evidence="1">
    <location>
        <begin position="94"/>
        <end position="189"/>
    </location>
</feature>
<feature type="compositionally biased region" description="Basic and acidic residues" evidence="1">
    <location>
        <begin position="47"/>
        <end position="60"/>
    </location>
</feature>
<feature type="region of interest" description="Disordered" evidence="1">
    <location>
        <begin position="47"/>
        <end position="80"/>
    </location>
</feature>
<name>A0A2G5SGK5_9PELO</name>
<proteinExistence type="predicted"/>
<evidence type="ECO:0008006" key="4">
    <source>
        <dbReference type="Google" id="ProtNLM"/>
    </source>
</evidence>
<feature type="compositionally biased region" description="Polar residues" evidence="1">
    <location>
        <begin position="155"/>
        <end position="169"/>
    </location>
</feature>
<dbReference type="EMBL" id="PDUG01000009">
    <property type="protein sequence ID" value="PIC14062.1"/>
    <property type="molecule type" value="Genomic_DNA"/>
</dbReference>
<feature type="compositionally biased region" description="Basic and acidic residues" evidence="1">
    <location>
        <begin position="112"/>
        <end position="139"/>
    </location>
</feature>
<accession>A0A2G5SGK5</accession>
<feature type="compositionally biased region" description="Basic and acidic residues" evidence="1">
    <location>
        <begin position="170"/>
        <end position="184"/>
    </location>
</feature>
<protein>
    <recommendedName>
        <fullName evidence="4">CCHC-type domain-containing protein</fullName>
    </recommendedName>
</protein>
<sequence length="519" mass="59958">MACPRNIKMSETKNQSCETEYAVNKNHATSIPIISEFNCIPTRNADMKEKSHKATEDRRPTSHATHVRGQPCDAPRRPKDAKRMIPEARDYTRGKPRNILTPLNKPPANTSGHEDMLRPEEKGTKERWHPAVQEEEKRIIPSTSNNLLNDEEKPATSTPDKNLYFQRSDQSPKDIARPQEEIARPRSTMSYTRTAIQSAIDRIVKAVQKSKTINTGIKELLRNKSALTHQWNGLQRMKLDAQEKAEREAVLLQEINELKDTLTAQLFHFDTVENGIFKEIRLLQEFASAKILSIGDIMARLDEINVHPNRREEWVNAKKLTCHLAFTELARICQRGGKRHNGWLADAKTVAETVLGRTFETSTKMDEMQTQMKRIYKKLDYLQNKPNKDSRREAAEEDRPRKTARRSESRSHQAPRRDPITRYVHARNFDDPNHDTCIFCGYRHESDKCGNVTSLKERLQRMRQSNRCPVCTQRKSTDHMCSTTVCKYCGKRGHHHALCLDPLIRIRDYHAQSTERNAP</sequence>
<comment type="caution">
    <text evidence="2">The sequence shown here is derived from an EMBL/GenBank/DDBJ whole genome shotgun (WGS) entry which is preliminary data.</text>
</comment>
<organism evidence="2 3">
    <name type="scientific">Caenorhabditis nigoni</name>
    <dbReference type="NCBI Taxonomy" id="1611254"/>
    <lineage>
        <taxon>Eukaryota</taxon>
        <taxon>Metazoa</taxon>
        <taxon>Ecdysozoa</taxon>
        <taxon>Nematoda</taxon>
        <taxon>Chromadorea</taxon>
        <taxon>Rhabditida</taxon>
        <taxon>Rhabditina</taxon>
        <taxon>Rhabditomorpha</taxon>
        <taxon>Rhabditoidea</taxon>
        <taxon>Rhabditidae</taxon>
        <taxon>Peloderinae</taxon>
        <taxon>Caenorhabditis</taxon>
    </lineage>
</organism>